<protein>
    <recommendedName>
        <fullName evidence="5">DUF2335 domain-containing protein</fullName>
    </recommendedName>
</protein>
<accession>A0ABM9W5I4</accession>
<dbReference type="RefSeq" id="WP_075756218.1">
    <property type="nucleotide sequence ID" value="NZ_CP146991.1"/>
</dbReference>
<comment type="caution">
    <text evidence="3">The sequence shown here is derived from an EMBL/GenBank/DDBJ whole genome shotgun (WGS) entry which is preliminary data.</text>
</comment>
<keyword evidence="2" id="KW-0812">Transmembrane</keyword>
<sequence>MGQKFNRHRDSIERGAQSRPSEVEAVVEPEVLDEKDKHEPRTNNVRRVLSAERYIGPIPPAEEFAKYGQVMPTAPERILTVFEKDSDHTRNMQAIALRGEISRDCRSQWMAFFSILCSIGLTAFALAIGQDVAAALAGLASLFLVFKGAFSKSVSSVEEKEDTPKIENKV</sequence>
<evidence type="ECO:0008006" key="5">
    <source>
        <dbReference type="Google" id="ProtNLM"/>
    </source>
</evidence>
<keyword evidence="2" id="KW-1133">Transmembrane helix</keyword>
<feature type="region of interest" description="Disordered" evidence="1">
    <location>
        <begin position="1"/>
        <end position="41"/>
    </location>
</feature>
<keyword evidence="4" id="KW-1185">Reference proteome</keyword>
<evidence type="ECO:0000256" key="2">
    <source>
        <dbReference type="SAM" id="Phobius"/>
    </source>
</evidence>
<feature type="transmembrane region" description="Helical" evidence="2">
    <location>
        <begin position="109"/>
        <end position="126"/>
    </location>
</feature>
<dbReference type="InterPro" id="IPR019284">
    <property type="entry name" value="RP532"/>
</dbReference>
<dbReference type="Proteomes" id="UP000245702">
    <property type="component" value="Unassembled WGS sequence"/>
</dbReference>
<name>A0ABM9W5I4_9FIRM</name>
<reference evidence="3 4" key="1">
    <citation type="submission" date="2016-01" db="EMBL/GenBank/DDBJ databases">
        <authorList>
            <person name="Brown R."/>
        </authorList>
    </citation>
    <scope>NUCLEOTIDE SEQUENCE [LARGE SCALE GENOMIC DNA]</scope>
    <source>
        <strain evidence="3">Sporomusa sphaeroides DSM 2875</strain>
    </source>
</reference>
<proteinExistence type="predicted"/>
<feature type="compositionally biased region" description="Basic and acidic residues" evidence="1">
    <location>
        <begin position="32"/>
        <end position="41"/>
    </location>
</feature>
<dbReference type="EMBL" id="FCOW01000008">
    <property type="protein sequence ID" value="CVK19206.1"/>
    <property type="molecule type" value="Genomic_DNA"/>
</dbReference>
<organism evidence="3 4">
    <name type="scientific">Sporomusa sphaeroides DSM 2875</name>
    <dbReference type="NCBI Taxonomy" id="1337886"/>
    <lineage>
        <taxon>Bacteria</taxon>
        <taxon>Bacillati</taxon>
        <taxon>Bacillota</taxon>
        <taxon>Negativicutes</taxon>
        <taxon>Selenomonadales</taxon>
        <taxon>Sporomusaceae</taxon>
        <taxon>Sporomusa</taxon>
    </lineage>
</organism>
<feature type="transmembrane region" description="Helical" evidence="2">
    <location>
        <begin position="132"/>
        <end position="150"/>
    </location>
</feature>
<dbReference type="Pfam" id="PF10097">
    <property type="entry name" value="DUF2335"/>
    <property type="match status" value="1"/>
</dbReference>
<keyword evidence="2" id="KW-0472">Membrane</keyword>
<evidence type="ECO:0000256" key="1">
    <source>
        <dbReference type="SAM" id="MobiDB-lite"/>
    </source>
</evidence>
<gene>
    <name evidence="3" type="ORF">SSPH_01855</name>
</gene>
<evidence type="ECO:0000313" key="4">
    <source>
        <dbReference type="Proteomes" id="UP000245702"/>
    </source>
</evidence>
<evidence type="ECO:0000313" key="3">
    <source>
        <dbReference type="EMBL" id="CVK19206.1"/>
    </source>
</evidence>